<sequence>MSEKILAITGPTSGIGKYTVTELAQDYDIIILLCRNFAKGNTVKNQILSEYPNKQVAIIKCDLSDLASVMKAATELMTEYKYVDCLINNAGVFSLTRQRTEDGYELMFGTNYLGHFLLTHLLFDLIMKSADKQIIIVSSGAYKFTSVGNRNFEYPLTYNPMKAYARSKLATLYFMQELNEQFSKMGLNVAAIHPGAVSTNLGKTKYNKTIGDAIYKLLDPLFISPKEGALSTIKVAREGRLYRGEYVYKGKRKAIESYGLNYFDRKRMIRETLEALQLNQFMSRT</sequence>
<dbReference type="EMBL" id="LT906462">
    <property type="protein sequence ID" value="SNV58146.1"/>
    <property type="molecule type" value="Genomic_DNA"/>
</dbReference>
<dbReference type="KEGG" id="sste:SAMEA4384403_0429"/>
<proteinExistence type="inferred from homology"/>
<dbReference type="InterPro" id="IPR036291">
    <property type="entry name" value="NAD(P)-bd_dom_sf"/>
</dbReference>
<keyword evidence="4" id="KW-1185">Reference proteome</keyword>
<gene>
    <name evidence="3" type="primary">acr1</name>
    <name evidence="3" type="ORF">SAMEA4384403_00429</name>
</gene>
<dbReference type="PRINTS" id="PR00081">
    <property type="entry name" value="GDHRDH"/>
</dbReference>
<dbReference type="OrthoDB" id="9809821at2"/>
<dbReference type="EC" id="1.2.1.-" evidence="3"/>
<dbReference type="RefSeq" id="WP_095086091.1">
    <property type="nucleotide sequence ID" value="NZ_BMDM01000003.1"/>
</dbReference>
<dbReference type="InterPro" id="IPR002347">
    <property type="entry name" value="SDR_fam"/>
</dbReference>
<name>A0A239YIA1_9STAP</name>
<evidence type="ECO:0000256" key="2">
    <source>
        <dbReference type="ARBA" id="ARBA00023002"/>
    </source>
</evidence>
<reference evidence="3 4" key="1">
    <citation type="submission" date="2017-06" db="EMBL/GenBank/DDBJ databases">
        <authorList>
            <consortium name="Pathogen Informatics"/>
        </authorList>
    </citation>
    <scope>NUCLEOTIDE SEQUENCE [LARGE SCALE GENOMIC DNA]</scope>
    <source>
        <strain evidence="3 4">NCTC13839</strain>
    </source>
</reference>
<keyword evidence="2 3" id="KW-0560">Oxidoreductase</keyword>
<dbReference type="PANTHER" id="PTHR24320:SF148">
    <property type="entry name" value="NAD(P)-BINDING ROSSMANN-FOLD SUPERFAMILY PROTEIN"/>
    <property type="match status" value="1"/>
</dbReference>
<dbReference type="PANTHER" id="PTHR24320">
    <property type="entry name" value="RETINOL DEHYDROGENASE"/>
    <property type="match status" value="1"/>
</dbReference>
<dbReference type="Proteomes" id="UP000242084">
    <property type="component" value="Chromosome 1"/>
</dbReference>
<dbReference type="Gene3D" id="3.40.50.720">
    <property type="entry name" value="NAD(P)-binding Rossmann-like Domain"/>
    <property type="match status" value="1"/>
</dbReference>
<evidence type="ECO:0000256" key="1">
    <source>
        <dbReference type="ARBA" id="ARBA00006484"/>
    </source>
</evidence>
<evidence type="ECO:0000313" key="4">
    <source>
        <dbReference type="Proteomes" id="UP000242084"/>
    </source>
</evidence>
<accession>A0A239YIA1</accession>
<comment type="similarity">
    <text evidence="1">Belongs to the short-chain dehydrogenases/reductases (SDR) family.</text>
</comment>
<dbReference type="AlphaFoldDB" id="A0A239YIA1"/>
<dbReference type="SUPFAM" id="SSF51735">
    <property type="entry name" value="NAD(P)-binding Rossmann-fold domains"/>
    <property type="match status" value="1"/>
</dbReference>
<organism evidence="3 4">
    <name type="scientific">Mammaliicoccus stepanovicii</name>
    <dbReference type="NCBI Taxonomy" id="643214"/>
    <lineage>
        <taxon>Bacteria</taxon>
        <taxon>Bacillati</taxon>
        <taxon>Bacillota</taxon>
        <taxon>Bacilli</taxon>
        <taxon>Bacillales</taxon>
        <taxon>Staphylococcaceae</taxon>
        <taxon>Mammaliicoccus</taxon>
    </lineage>
</organism>
<dbReference type="GO" id="GO:0016491">
    <property type="term" value="F:oxidoreductase activity"/>
    <property type="evidence" value="ECO:0007669"/>
    <property type="project" value="UniProtKB-KW"/>
</dbReference>
<dbReference type="Pfam" id="PF00106">
    <property type="entry name" value="adh_short"/>
    <property type="match status" value="1"/>
</dbReference>
<protein>
    <submittedName>
        <fullName evidence="3">Putative oxidoreductase</fullName>
        <ecNumber evidence="3">1.2.1.-</ecNumber>
    </submittedName>
</protein>
<evidence type="ECO:0000313" key="3">
    <source>
        <dbReference type="EMBL" id="SNV58146.1"/>
    </source>
</evidence>